<dbReference type="Pfam" id="PF13938">
    <property type="entry name" value="DUF4213"/>
    <property type="match status" value="1"/>
</dbReference>
<comment type="caution">
    <text evidence="3">The sequence shown here is derived from an EMBL/GenBank/DDBJ whole genome shotgun (WGS) entry which is preliminary data.</text>
</comment>
<gene>
    <name evidence="3" type="ORF">A2008_10850</name>
</gene>
<dbReference type="Proteomes" id="UP000178735">
    <property type="component" value="Unassembled WGS sequence"/>
</dbReference>
<organism evidence="3 4">
    <name type="scientific">Candidatus Wallbacteria bacterium GWC2_49_35</name>
    <dbReference type="NCBI Taxonomy" id="1817813"/>
    <lineage>
        <taxon>Bacteria</taxon>
        <taxon>Candidatus Walliibacteriota</taxon>
    </lineage>
</organism>
<proteinExistence type="predicted"/>
<name>A0A1F7WVZ6_9BACT</name>
<dbReference type="AlphaFoldDB" id="A0A1F7WVZ6"/>
<feature type="domain" description="Putative heavy-metal chelation" evidence="1">
    <location>
        <begin position="127"/>
        <end position="258"/>
    </location>
</feature>
<dbReference type="Pfam" id="PF04016">
    <property type="entry name" value="DUF364"/>
    <property type="match status" value="1"/>
</dbReference>
<evidence type="ECO:0008006" key="5">
    <source>
        <dbReference type="Google" id="ProtNLM"/>
    </source>
</evidence>
<dbReference type="InterPro" id="IPR007161">
    <property type="entry name" value="DUF364"/>
</dbReference>
<protein>
    <recommendedName>
        <fullName evidence="5">Heavy-metal chelation domain-containing protein</fullName>
    </recommendedName>
</protein>
<dbReference type="SUPFAM" id="SSF159713">
    <property type="entry name" value="Dhaf3308-like"/>
    <property type="match status" value="1"/>
</dbReference>
<accession>A0A1F7WVZ6</accession>
<evidence type="ECO:0000259" key="1">
    <source>
        <dbReference type="Pfam" id="PF04016"/>
    </source>
</evidence>
<dbReference type="Gene3D" id="3.30.390.100">
    <property type="match status" value="1"/>
</dbReference>
<evidence type="ECO:0000313" key="3">
    <source>
        <dbReference type="EMBL" id="OGM06318.1"/>
    </source>
</evidence>
<sequence length="275" mass="30141">MNKGKENKTEISNIDFFLKELHDEAKARSAGAVVEKACVGVYMTCVENSLGKMGVSYTWRDENLVPHLCRGIKDAGNLRGKAMGEIIDLIDSPSSLERSLAMAGINSLLNADLSMQAQSGDMLLYLRDNFKGKKIAMVGHFPFADEMKKWAGEFHVIEKNPVGDDVLFEGAGKKYLNEADATVITGTTILNKSFVEVIGECKNSFNVMLGPTVPPSAVLFKYGVNAIVAIKATDNAQLYSSIAEGAIVPRFKGSEMVTYCREKIELPRGDFRTRI</sequence>
<dbReference type="InterPro" id="IPR025251">
    <property type="entry name" value="DUF4213"/>
</dbReference>
<evidence type="ECO:0000259" key="2">
    <source>
        <dbReference type="Pfam" id="PF13938"/>
    </source>
</evidence>
<dbReference type="STRING" id="1817813.A2008_10850"/>
<dbReference type="Gene3D" id="3.40.50.11590">
    <property type="match status" value="1"/>
</dbReference>
<reference evidence="3 4" key="1">
    <citation type="journal article" date="2016" name="Nat. Commun.">
        <title>Thousands of microbial genomes shed light on interconnected biogeochemical processes in an aquifer system.</title>
        <authorList>
            <person name="Anantharaman K."/>
            <person name="Brown C.T."/>
            <person name="Hug L.A."/>
            <person name="Sharon I."/>
            <person name="Castelle C.J."/>
            <person name="Probst A.J."/>
            <person name="Thomas B.C."/>
            <person name="Singh A."/>
            <person name="Wilkins M.J."/>
            <person name="Karaoz U."/>
            <person name="Brodie E.L."/>
            <person name="Williams K.H."/>
            <person name="Hubbard S.S."/>
            <person name="Banfield J.F."/>
        </authorList>
    </citation>
    <scope>NUCLEOTIDE SEQUENCE [LARGE SCALE GENOMIC DNA]</scope>
</reference>
<dbReference type="EMBL" id="MGFH01000069">
    <property type="protein sequence ID" value="OGM06318.1"/>
    <property type="molecule type" value="Genomic_DNA"/>
</dbReference>
<feature type="domain" description="DUF4213" evidence="2">
    <location>
        <begin position="23"/>
        <end position="109"/>
    </location>
</feature>
<evidence type="ECO:0000313" key="4">
    <source>
        <dbReference type="Proteomes" id="UP000178735"/>
    </source>
</evidence>